<feature type="compositionally biased region" description="Pro residues" evidence="1">
    <location>
        <begin position="1"/>
        <end position="11"/>
    </location>
</feature>
<dbReference type="AlphaFoldDB" id="A0A7W9MIL8"/>
<feature type="domain" description="HTH cro/C1-type" evidence="2">
    <location>
        <begin position="32"/>
        <end position="60"/>
    </location>
</feature>
<reference evidence="3 4" key="1">
    <citation type="submission" date="2020-08" db="EMBL/GenBank/DDBJ databases">
        <title>Sequencing the genomes of 1000 actinobacteria strains.</title>
        <authorList>
            <person name="Klenk H.-P."/>
        </authorList>
    </citation>
    <scope>NUCLEOTIDE SEQUENCE [LARGE SCALE GENOMIC DNA]</scope>
    <source>
        <strain evidence="3 4">DSM 46887</strain>
    </source>
</reference>
<evidence type="ECO:0000259" key="2">
    <source>
        <dbReference type="PROSITE" id="PS50943"/>
    </source>
</evidence>
<name>A0A7W9MIL8_9ACTN</name>
<dbReference type="InterPro" id="IPR001387">
    <property type="entry name" value="Cro/C1-type_HTH"/>
</dbReference>
<evidence type="ECO:0000313" key="3">
    <source>
        <dbReference type="EMBL" id="MBB5822130.1"/>
    </source>
</evidence>
<evidence type="ECO:0000313" key="4">
    <source>
        <dbReference type="Proteomes" id="UP000540685"/>
    </source>
</evidence>
<dbReference type="EMBL" id="JACHMP010000001">
    <property type="protein sequence ID" value="MBB5822130.1"/>
    <property type="molecule type" value="Genomic_DNA"/>
</dbReference>
<protein>
    <submittedName>
        <fullName evidence="3">DNA-binding XRE family transcriptional regulator</fullName>
    </submittedName>
</protein>
<dbReference type="Gene3D" id="1.10.260.40">
    <property type="entry name" value="lambda repressor-like DNA-binding domains"/>
    <property type="match status" value="1"/>
</dbReference>
<organism evidence="3 4">
    <name type="scientific">Streptosporangium becharense</name>
    <dbReference type="NCBI Taxonomy" id="1816182"/>
    <lineage>
        <taxon>Bacteria</taxon>
        <taxon>Bacillati</taxon>
        <taxon>Actinomycetota</taxon>
        <taxon>Actinomycetes</taxon>
        <taxon>Streptosporangiales</taxon>
        <taxon>Streptosporangiaceae</taxon>
        <taxon>Streptosporangium</taxon>
    </lineage>
</organism>
<evidence type="ECO:0000256" key="1">
    <source>
        <dbReference type="SAM" id="MobiDB-lite"/>
    </source>
</evidence>
<dbReference type="Proteomes" id="UP000540685">
    <property type="component" value="Unassembled WGS sequence"/>
</dbReference>
<sequence>MLIGRPPPCSPPGSGKDPAAALDGRNQTAGCLERGEYSPSLFLALRIAEHFDVPLEVVYFDVPLEAECWEVVCFEAPLEVVFSLKPFPRPGGGRAE</sequence>
<dbReference type="InterPro" id="IPR010982">
    <property type="entry name" value="Lambda_DNA-bd_dom_sf"/>
</dbReference>
<keyword evidence="3" id="KW-0238">DNA-binding</keyword>
<feature type="region of interest" description="Disordered" evidence="1">
    <location>
        <begin position="1"/>
        <end position="24"/>
    </location>
</feature>
<dbReference type="RefSeq" id="WP_184544323.1">
    <property type="nucleotide sequence ID" value="NZ_JACHMP010000001.1"/>
</dbReference>
<gene>
    <name evidence="3" type="ORF">F4562_005192</name>
</gene>
<proteinExistence type="predicted"/>
<comment type="caution">
    <text evidence="3">The sequence shown here is derived from an EMBL/GenBank/DDBJ whole genome shotgun (WGS) entry which is preliminary data.</text>
</comment>
<dbReference type="GO" id="GO:0003677">
    <property type="term" value="F:DNA binding"/>
    <property type="evidence" value="ECO:0007669"/>
    <property type="project" value="UniProtKB-KW"/>
</dbReference>
<dbReference type="PROSITE" id="PS50943">
    <property type="entry name" value="HTH_CROC1"/>
    <property type="match status" value="1"/>
</dbReference>
<dbReference type="SUPFAM" id="SSF47413">
    <property type="entry name" value="lambda repressor-like DNA-binding domains"/>
    <property type="match status" value="1"/>
</dbReference>
<keyword evidence="4" id="KW-1185">Reference proteome</keyword>
<accession>A0A7W9MIL8</accession>